<evidence type="ECO:0000256" key="5">
    <source>
        <dbReference type="ARBA" id="ARBA00022618"/>
    </source>
</evidence>
<evidence type="ECO:0000313" key="17">
    <source>
        <dbReference type="Ensembl" id="ENSSMAP00000032435.2"/>
    </source>
</evidence>
<dbReference type="PANTHER" id="PTHR15493">
    <property type="entry name" value="F-BOX ONLY PROTEIN 5 AND 43"/>
    <property type="match status" value="1"/>
</dbReference>
<feature type="domain" description="ZBR-type" evidence="15">
    <location>
        <begin position="376"/>
        <end position="424"/>
    </location>
</feature>
<gene>
    <name evidence="17" type="primary">fbxo5</name>
    <name evidence="16" type="ORF">F2P81_020475</name>
</gene>
<evidence type="ECO:0000256" key="10">
    <source>
        <dbReference type="ARBA" id="ARBA00022833"/>
    </source>
</evidence>
<protein>
    <submittedName>
        <fullName evidence="17">F-box protein 5</fullName>
    </submittedName>
</protein>
<dbReference type="GO" id="GO:0045835">
    <property type="term" value="P:negative regulation of meiotic nuclear division"/>
    <property type="evidence" value="ECO:0007669"/>
    <property type="project" value="InterPro"/>
</dbReference>
<evidence type="ECO:0000256" key="13">
    <source>
        <dbReference type="PROSITE-ProRule" id="PRU01220"/>
    </source>
</evidence>
<sequence>MKCPRFDTSNMEKSCANVAAAEARVLLHIKASPVKEPTPVKPQCPPAAATTRTLFSLNNDTRPVHNKENSAGREHDRTLHEAYEDSGYLSLHNSQIDGEEDDDDHHVQGKPAAQTLLLSSAVHQERTTAATSPHGSPSKCQGRKNCPASLVAASTPVDRPRRRILSSTPADNHSDTNLPILKFQRAVCEKLAESYRKNKKYDWSVVSKVAEDHLLDRVIGGKMGQEYVDVFASLLSRNMKSILSNILGLLGDMDLISCRRVSRTWRKIICEDRTALDRCHRAEEALRESMSSLRQRDCGLTRDIAMSRVVLSCMQTRASSSTPSSSSSSSSSSSYSPSCRVNRRTSPPLKGSTPNSQCTRFNAFVQAANGLKQHESLRSCKRCGSPATHSSETRRARCARPTCLFDFCTCCQEAYHGSAPCRTVEPRPHFLSSSSRASQILPGTTRSKKNLRRL</sequence>
<keyword evidence="5" id="KW-0132">Cell division</keyword>
<feature type="region of interest" description="Disordered" evidence="14">
    <location>
        <begin position="53"/>
        <end position="77"/>
    </location>
</feature>
<keyword evidence="9" id="KW-0833">Ubl conjugation pathway</keyword>
<evidence type="ECO:0000256" key="12">
    <source>
        <dbReference type="ARBA" id="ARBA00023306"/>
    </source>
</evidence>
<feature type="compositionally biased region" description="Basic and acidic residues" evidence="14">
    <location>
        <begin position="62"/>
        <end position="77"/>
    </location>
</feature>
<dbReference type="KEGG" id="smau:118284134"/>
<accession>A0A6A4SAF5</accession>
<dbReference type="GO" id="GO:0016567">
    <property type="term" value="P:protein ubiquitination"/>
    <property type="evidence" value="ECO:0007669"/>
    <property type="project" value="UniProtKB-UniPathway"/>
</dbReference>
<reference evidence="16 18" key="1">
    <citation type="submission" date="2019-06" db="EMBL/GenBank/DDBJ databases">
        <title>Draft genomes of female and male turbot (Scophthalmus maximus).</title>
        <authorList>
            <person name="Xu H."/>
            <person name="Xu X.-W."/>
            <person name="Shao C."/>
            <person name="Chen S."/>
        </authorList>
    </citation>
    <scope>NUCLEOTIDE SEQUENCE [LARGE SCALE GENOMIC DNA]</scope>
    <source>
        <strain evidence="16">Ysfricsl-2016a</strain>
        <tissue evidence="16">Blood</tissue>
    </source>
</reference>
<dbReference type="InterPro" id="IPR044064">
    <property type="entry name" value="ZF_ZBR"/>
</dbReference>
<feature type="compositionally biased region" description="Polar residues" evidence="14">
    <location>
        <begin position="124"/>
        <end position="139"/>
    </location>
</feature>
<name>A0A6A4SAF5_SCOMX</name>
<keyword evidence="7 13" id="KW-0863">Zinc-finger</keyword>
<keyword evidence="8" id="KW-0498">Mitosis</keyword>
<evidence type="ECO:0000256" key="7">
    <source>
        <dbReference type="ARBA" id="ARBA00022771"/>
    </source>
</evidence>
<evidence type="ECO:0000256" key="11">
    <source>
        <dbReference type="ARBA" id="ARBA00023242"/>
    </source>
</evidence>
<dbReference type="GO" id="GO:0007088">
    <property type="term" value="P:regulation of mitotic nuclear division"/>
    <property type="evidence" value="ECO:0007669"/>
    <property type="project" value="InterPro"/>
</dbReference>
<dbReference type="InterPro" id="IPR047147">
    <property type="entry name" value="FBX5_43"/>
</dbReference>
<evidence type="ECO:0000256" key="3">
    <source>
        <dbReference type="ARBA" id="ARBA00004906"/>
    </source>
</evidence>
<keyword evidence="6" id="KW-0479">Metal-binding</keyword>
<dbReference type="Proteomes" id="UP000438429">
    <property type="component" value="Unassembled WGS sequence"/>
</dbReference>
<dbReference type="PANTHER" id="PTHR15493:SF8">
    <property type="entry name" value="F-BOX ONLY PROTEIN 5"/>
    <property type="match status" value="1"/>
</dbReference>
<dbReference type="RefSeq" id="XP_035462694.1">
    <property type="nucleotide sequence ID" value="XM_035606801.2"/>
</dbReference>
<feature type="region of interest" description="Disordered" evidence="14">
    <location>
        <begin position="432"/>
        <end position="454"/>
    </location>
</feature>
<dbReference type="GeneID" id="118284134"/>
<feature type="compositionally biased region" description="Low complexity" evidence="14">
    <location>
        <begin position="319"/>
        <end position="338"/>
    </location>
</feature>
<evidence type="ECO:0000256" key="14">
    <source>
        <dbReference type="SAM" id="MobiDB-lite"/>
    </source>
</evidence>
<dbReference type="InterPro" id="IPR036047">
    <property type="entry name" value="F-box-like_dom_sf"/>
</dbReference>
<dbReference type="GO" id="GO:0005737">
    <property type="term" value="C:cytoplasm"/>
    <property type="evidence" value="ECO:0007669"/>
    <property type="project" value="UniProtKB-SubCell"/>
</dbReference>
<dbReference type="Ensembl" id="ENSSMAT00000032832.2">
    <property type="protein sequence ID" value="ENSSMAP00000032435.2"/>
    <property type="gene ID" value="ENSSMAG00000019877.2"/>
</dbReference>
<evidence type="ECO:0000259" key="15">
    <source>
        <dbReference type="PROSITE" id="PS51872"/>
    </source>
</evidence>
<reference evidence="17" key="4">
    <citation type="submission" date="2025-05" db="UniProtKB">
        <authorList>
            <consortium name="Ensembl"/>
        </authorList>
    </citation>
    <scope>IDENTIFICATION</scope>
</reference>
<evidence type="ECO:0000313" key="18">
    <source>
        <dbReference type="Proteomes" id="UP000438429"/>
    </source>
</evidence>
<feature type="region of interest" description="Disordered" evidence="14">
    <location>
        <begin position="318"/>
        <end position="354"/>
    </location>
</feature>
<evidence type="ECO:0000256" key="8">
    <source>
        <dbReference type="ARBA" id="ARBA00022776"/>
    </source>
</evidence>
<reference evidence="17" key="3">
    <citation type="submission" date="2023-05" db="EMBL/GenBank/DDBJ databases">
        <title>High-quality long-read genome of Scophthalmus maximus.</title>
        <authorList>
            <person name="Lien S."/>
            <person name="Martinez P."/>
        </authorList>
    </citation>
    <scope>NUCLEOTIDE SEQUENCE [LARGE SCALE GENOMIC DNA]</scope>
</reference>
<reference evidence="17" key="2">
    <citation type="submission" date="2020-05" db="EMBL/GenBank/DDBJ databases">
        <authorList>
            <person name="Moser M."/>
        </authorList>
    </citation>
    <scope>NUCLEOTIDE SEQUENCE [LARGE SCALE GENOMIC DNA]</scope>
</reference>
<comment type="pathway">
    <text evidence="3">Protein modification; protein ubiquitination.</text>
</comment>
<dbReference type="SUPFAM" id="SSF81383">
    <property type="entry name" value="F-box domain"/>
    <property type="match status" value="1"/>
</dbReference>
<dbReference type="Gene3D" id="2.20.25.20">
    <property type="match status" value="1"/>
</dbReference>
<dbReference type="EMBL" id="VEVO01000018">
    <property type="protein sequence ID" value="KAF0027734.1"/>
    <property type="molecule type" value="Genomic_DNA"/>
</dbReference>
<evidence type="ECO:0000256" key="1">
    <source>
        <dbReference type="ARBA" id="ARBA00004123"/>
    </source>
</evidence>
<dbReference type="GeneTree" id="ENSGT00530000063692"/>
<dbReference type="PROSITE" id="PS51872">
    <property type="entry name" value="ZF_ZBR"/>
    <property type="match status" value="1"/>
</dbReference>
<keyword evidence="4" id="KW-0963">Cytoplasm</keyword>
<keyword evidence="11" id="KW-0539">Nucleus</keyword>
<dbReference type="Pfam" id="PF00646">
    <property type="entry name" value="F-box"/>
    <property type="match status" value="1"/>
</dbReference>
<dbReference type="Proteomes" id="UP000694558">
    <property type="component" value="Chromosome 15"/>
</dbReference>
<evidence type="ECO:0000256" key="6">
    <source>
        <dbReference type="ARBA" id="ARBA00022723"/>
    </source>
</evidence>
<dbReference type="OrthoDB" id="9984940at2759"/>
<proteinExistence type="predicted"/>
<feature type="region of interest" description="Disordered" evidence="14">
    <location>
        <begin position="124"/>
        <end position="171"/>
    </location>
</feature>
<dbReference type="GO" id="GO:0005634">
    <property type="term" value="C:nucleus"/>
    <property type="evidence" value="ECO:0007669"/>
    <property type="project" value="UniProtKB-SubCell"/>
</dbReference>
<dbReference type="Gene3D" id="1.20.1280.50">
    <property type="match status" value="1"/>
</dbReference>
<evidence type="ECO:0000256" key="9">
    <source>
        <dbReference type="ARBA" id="ARBA00022786"/>
    </source>
</evidence>
<comment type="subcellular location">
    <subcellularLocation>
        <location evidence="2">Cytoplasm</location>
    </subcellularLocation>
    <subcellularLocation>
        <location evidence="1">Nucleus</location>
    </subcellularLocation>
</comment>
<dbReference type="GO" id="GO:0008270">
    <property type="term" value="F:zinc ion binding"/>
    <property type="evidence" value="ECO:0007669"/>
    <property type="project" value="UniProtKB-KW"/>
</dbReference>
<dbReference type="CDD" id="cd20348">
    <property type="entry name" value="BRcat_RBR_EMI"/>
    <property type="match status" value="1"/>
</dbReference>
<keyword evidence="12" id="KW-0131">Cell cycle</keyword>
<evidence type="ECO:0000313" key="16">
    <source>
        <dbReference type="EMBL" id="KAF0027734.1"/>
    </source>
</evidence>
<dbReference type="Bgee" id="ENSSMAG00000019877">
    <property type="expression patterns" value="Expressed in head kidney and 3 other cell types or tissues"/>
</dbReference>
<keyword evidence="10" id="KW-0862">Zinc</keyword>
<evidence type="ECO:0000256" key="4">
    <source>
        <dbReference type="ARBA" id="ARBA00022490"/>
    </source>
</evidence>
<feature type="compositionally biased region" description="Polar residues" evidence="14">
    <location>
        <begin position="432"/>
        <end position="445"/>
    </location>
</feature>
<organism evidence="16 18">
    <name type="scientific">Scophthalmus maximus</name>
    <name type="common">Turbot</name>
    <name type="synonym">Psetta maxima</name>
    <dbReference type="NCBI Taxonomy" id="52904"/>
    <lineage>
        <taxon>Eukaryota</taxon>
        <taxon>Metazoa</taxon>
        <taxon>Chordata</taxon>
        <taxon>Craniata</taxon>
        <taxon>Vertebrata</taxon>
        <taxon>Euteleostomi</taxon>
        <taxon>Actinopterygii</taxon>
        <taxon>Neopterygii</taxon>
        <taxon>Teleostei</taxon>
        <taxon>Neoteleostei</taxon>
        <taxon>Acanthomorphata</taxon>
        <taxon>Carangaria</taxon>
        <taxon>Pleuronectiformes</taxon>
        <taxon>Pleuronectoidei</taxon>
        <taxon>Scophthalmidae</taxon>
        <taxon>Scophthalmus</taxon>
    </lineage>
</organism>
<evidence type="ECO:0000256" key="2">
    <source>
        <dbReference type="ARBA" id="ARBA00004496"/>
    </source>
</evidence>
<dbReference type="InterPro" id="IPR001810">
    <property type="entry name" value="F-box_dom"/>
</dbReference>
<dbReference type="CTD" id="26271"/>
<dbReference type="GO" id="GO:0051301">
    <property type="term" value="P:cell division"/>
    <property type="evidence" value="ECO:0007669"/>
    <property type="project" value="UniProtKB-KW"/>
</dbReference>
<dbReference type="AlphaFoldDB" id="A0A6A4SAF5"/>
<dbReference type="UniPathway" id="UPA00143"/>